<dbReference type="GeneTree" id="ENSGT00950000182860"/>
<proteinExistence type="predicted"/>
<dbReference type="InterPro" id="IPR050729">
    <property type="entry name" value="Rho-GAP"/>
</dbReference>
<evidence type="ECO:0000259" key="2">
    <source>
        <dbReference type="PROSITE" id="PS50238"/>
    </source>
</evidence>
<accession>A0A8D0H439</accession>
<keyword evidence="4" id="KW-1185">Reference proteome</keyword>
<reference evidence="3" key="1">
    <citation type="submission" date="2025-08" db="UniProtKB">
        <authorList>
            <consortium name="Ensembl"/>
        </authorList>
    </citation>
    <scope>IDENTIFICATION</scope>
</reference>
<name>A0A8D0H439_SPHPU</name>
<organism evidence="3 4">
    <name type="scientific">Sphenodon punctatus</name>
    <name type="common">Tuatara</name>
    <name type="synonym">Hatteria punctata</name>
    <dbReference type="NCBI Taxonomy" id="8508"/>
    <lineage>
        <taxon>Eukaryota</taxon>
        <taxon>Metazoa</taxon>
        <taxon>Chordata</taxon>
        <taxon>Craniata</taxon>
        <taxon>Vertebrata</taxon>
        <taxon>Euteleostomi</taxon>
        <taxon>Lepidosauria</taxon>
        <taxon>Sphenodontia</taxon>
        <taxon>Sphenodontidae</taxon>
        <taxon>Sphenodon</taxon>
    </lineage>
</organism>
<dbReference type="GO" id="GO:0005737">
    <property type="term" value="C:cytoplasm"/>
    <property type="evidence" value="ECO:0007669"/>
    <property type="project" value="TreeGrafter"/>
</dbReference>
<dbReference type="Ensembl" id="ENSSPUT00000015196.1">
    <property type="protein sequence ID" value="ENSSPUP00000014248.1"/>
    <property type="gene ID" value="ENSSPUG00000010989.1"/>
</dbReference>
<evidence type="ECO:0000256" key="1">
    <source>
        <dbReference type="ARBA" id="ARBA00022468"/>
    </source>
</evidence>
<sequence length="204" mass="23028">HSLPLAGFSHSASSLASDSDSSKVRHKLRKFLQRRPTLQSLRERGYIKDQVFGCPLQALCERERGTVPQFVQHCIRTVENRGLDIDGLYRISGNLATIQRLRYKVDHDERLDLEDGRWEDVHVITGALKLFFRELPEPLFPFSHFDKFIAAISKNWAVGKGCSVHAQATIVPHHLSQEEMNELSKALALKLGDHRDPGGPQGEA</sequence>
<dbReference type="Pfam" id="PF00620">
    <property type="entry name" value="RhoGAP"/>
    <property type="match status" value="1"/>
</dbReference>
<dbReference type="InterPro" id="IPR000198">
    <property type="entry name" value="RhoGAP_dom"/>
</dbReference>
<evidence type="ECO:0000313" key="4">
    <source>
        <dbReference type="Proteomes" id="UP000694392"/>
    </source>
</evidence>
<feature type="domain" description="Rho-GAP" evidence="2">
    <location>
        <begin position="54"/>
        <end position="204"/>
    </location>
</feature>
<protein>
    <recommendedName>
        <fullName evidence="2">Rho-GAP domain-containing protein</fullName>
    </recommendedName>
</protein>
<dbReference type="SUPFAM" id="SSF48350">
    <property type="entry name" value="GTPase activation domain, GAP"/>
    <property type="match status" value="1"/>
</dbReference>
<keyword evidence="1" id="KW-0343">GTPase activation</keyword>
<dbReference type="Proteomes" id="UP000694392">
    <property type="component" value="Unplaced"/>
</dbReference>
<reference evidence="3" key="2">
    <citation type="submission" date="2025-09" db="UniProtKB">
        <authorList>
            <consortium name="Ensembl"/>
        </authorList>
    </citation>
    <scope>IDENTIFICATION</scope>
</reference>
<dbReference type="GO" id="GO:0005096">
    <property type="term" value="F:GTPase activator activity"/>
    <property type="evidence" value="ECO:0007669"/>
    <property type="project" value="UniProtKB-KW"/>
</dbReference>
<dbReference type="PROSITE" id="PS50238">
    <property type="entry name" value="RHOGAP"/>
    <property type="match status" value="1"/>
</dbReference>
<dbReference type="AlphaFoldDB" id="A0A8D0H439"/>
<dbReference type="Gene3D" id="1.10.555.10">
    <property type="entry name" value="Rho GTPase activation protein"/>
    <property type="match status" value="1"/>
</dbReference>
<dbReference type="SMART" id="SM00324">
    <property type="entry name" value="RhoGAP"/>
    <property type="match status" value="1"/>
</dbReference>
<dbReference type="PANTHER" id="PTHR23176:SF104">
    <property type="entry name" value="RHO GTPASE-ACTIVATING PROTEIN 27"/>
    <property type="match status" value="1"/>
</dbReference>
<dbReference type="InterPro" id="IPR008936">
    <property type="entry name" value="Rho_GTPase_activation_prot"/>
</dbReference>
<dbReference type="FunFam" id="1.10.555.10:FF:000003">
    <property type="entry name" value="Putative rho GTPase-activating protein 12"/>
    <property type="match status" value="1"/>
</dbReference>
<dbReference type="GO" id="GO:0007165">
    <property type="term" value="P:signal transduction"/>
    <property type="evidence" value="ECO:0007669"/>
    <property type="project" value="InterPro"/>
</dbReference>
<dbReference type="PANTHER" id="PTHR23176">
    <property type="entry name" value="RHO/RAC/CDC GTPASE-ACTIVATING PROTEIN"/>
    <property type="match status" value="1"/>
</dbReference>
<evidence type="ECO:0000313" key="3">
    <source>
        <dbReference type="Ensembl" id="ENSSPUP00000014248.1"/>
    </source>
</evidence>